<dbReference type="Pfam" id="PF10043">
    <property type="entry name" value="DUF2279"/>
    <property type="match status" value="1"/>
</dbReference>
<dbReference type="Proteomes" id="UP000296862">
    <property type="component" value="Chromosome"/>
</dbReference>
<protein>
    <recommendedName>
        <fullName evidence="3">DUF2279 domain-containing protein</fullName>
    </recommendedName>
</protein>
<gene>
    <name evidence="1" type="ORF">GS03_00038</name>
</gene>
<proteinExistence type="predicted"/>
<dbReference type="AlphaFoldDB" id="A0A4P7PQF7"/>
<dbReference type="EMBL" id="CP038810">
    <property type="protein sequence ID" value="QBZ96565.1"/>
    <property type="molecule type" value="Genomic_DNA"/>
</dbReference>
<evidence type="ECO:0000313" key="2">
    <source>
        <dbReference type="Proteomes" id="UP000296862"/>
    </source>
</evidence>
<dbReference type="InterPro" id="IPR018736">
    <property type="entry name" value="DUF2279_periplasmic_lipo"/>
</dbReference>
<reference evidence="1 2" key="1">
    <citation type="submission" date="2019-04" db="EMBL/GenBank/DDBJ databases">
        <title>Flavobacterium sp. GS03.</title>
        <authorList>
            <person name="Kim H."/>
        </authorList>
    </citation>
    <scope>NUCLEOTIDE SEQUENCE [LARGE SCALE GENOMIC DNA]</scope>
    <source>
        <strain evidence="1 2">GS03</strain>
    </source>
</reference>
<dbReference type="KEGG" id="fsn:GS03_00038"/>
<accession>A0A4P7PQF7</accession>
<sequence length="316" mass="35388">MAERTRYKQIILKAAKSIVILLFFWCCQITVAQNSIDNFLKPSDTLNKKRLKTLVISEAVIGSAALIGLNQIWYADYPRSNFHFINDNAEWLQMDKAGHVFSAYHLGSFGANALKWSGSSRKSQLIYGSTLGLAFLTTVEVFDGYSANWGASLGDVAANISGTTLYVSQELLWKEQRIVPKFSFHTTPYASARPNVLGSSVQEQILKDYNGQTYWLSANIYSFAKSAKIPKWLNIAVGYGAEGMITGNDGFTNTVFLPESKRYRQFYLSLDVDLTKIETKSHFVKTILTIFNSIKIPAPTFEIKGSGGTKLHFIYF</sequence>
<name>A0A4P7PQF7_9FLAO</name>
<keyword evidence="2" id="KW-1185">Reference proteome</keyword>
<organism evidence="1 2">
    <name type="scientific">Flavobacterium sangjuense</name>
    <dbReference type="NCBI Taxonomy" id="2518177"/>
    <lineage>
        <taxon>Bacteria</taxon>
        <taxon>Pseudomonadati</taxon>
        <taxon>Bacteroidota</taxon>
        <taxon>Flavobacteriia</taxon>
        <taxon>Flavobacteriales</taxon>
        <taxon>Flavobacteriaceae</taxon>
        <taxon>Flavobacterium</taxon>
    </lineage>
</organism>
<evidence type="ECO:0008006" key="3">
    <source>
        <dbReference type="Google" id="ProtNLM"/>
    </source>
</evidence>
<evidence type="ECO:0000313" key="1">
    <source>
        <dbReference type="EMBL" id="QBZ96565.1"/>
    </source>
</evidence>